<gene>
    <name evidence="6" type="ORF">CEY00_Acc24479</name>
</gene>
<keyword evidence="1" id="KW-0813">Transport</keyword>
<evidence type="ECO:0000259" key="5">
    <source>
        <dbReference type="Pfam" id="PF23256"/>
    </source>
</evidence>
<comment type="caution">
    <text evidence="6">The sequence shown here is derived from an EMBL/GenBank/DDBJ whole genome shotgun (WGS) entry which is preliminary data.</text>
</comment>
<dbReference type="GO" id="GO:0012505">
    <property type="term" value="C:endomembrane system"/>
    <property type="evidence" value="ECO:0007669"/>
    <property type="project" value="TreeGrafter"/>
</dbReference>
<keyword evidence="7" id="KW-1185">Reference proteome</keyword>
<feature type="domain" description="Cation/H(+) antiporter central" evidence="5">
    <location>
        <begin position="70"/>
        <end position="206"/>
    </location>
</feature>
<protein>
    <submittedName>
        <fullName evidence="6">Cation/H(+) antiporter like</fullName>
    </submittedName>
</protein>
<evidence type="ECO:0000313" key="7">
    <source>
        <dbReference type="Proteomes" id="UP000241394"/>
    </source>
</evidence>
<dbReference type="OMA" id="HEDICGI"/>
<dbReference type="InterPro" id="IPR050794">
    <property type="entry name" value="CPA2_transporter"/>
</dbReference>
<dbReference type="OrthoDB" id="45365at2759"/>
<dbReference type="GO" id="GO:0006813">
    <property type="term" value="P:potassium ion transport"/>
    <property type="evidence" value="ECO:0007669"/>
    <property type="project" value="UniProtKB-KW"/>
</dbReference>
<keyword evidence="3" id="KW-0630">Potassium</keyword>
<organism evidence="6 7">
    <name type="scientific">Actinidia chinensis var. chinensis</name>
    <name type="common">Chinese soft-hair kiwi</name>
    <dbReference type="NCBI Taxonomy" id="1590841"/>
    <lineage>
        <taxon>Eukaryota</taxon>
        <taxon>Viridiplantae</taxon>
        <taxon>Streptophyta</taxon>
        <taxon>Embryophyta</taxon>
        <taxon>Tracheophyta</taxon>
        <taxon>Spermatophyta</taxon>
        <taxon>Magnoliopsida</taxon>
        <taxon>eudicotyledons</taxon>
        <taxon>Gunneridae</taxon>
        <taxon>Pentapetalae</taxon>
        <taxon>asterids</taxon>
        <taxon>Ericales</taxon>
        <taxon>Actinidiaceae</taxon>
        <taxon>Actinidia</taxon>
    </lineage>
</organism>
<dbReference type="Pfam" id="PF23256">
    <property type="entry name" value="CHX17_2nd"/>
    <property type="match status" value="1"/>
</dbReference>
<evidence type="ECO:0000256" key="1">
    <source>
        <dbReference type="ARBA" id="ARBA00022448"/>
    </source>
</evidence>
<dbReference type="GO" id="GO:0098662">
    <property type="term" value="P:inorganic cation transmembrane transport"/>
    <property type="evidence" value="ECO:0007669"/>
    <property type="project" value="TreeGrafter"/>
</dbReference>
<name>A0A2R6PVN4_ACTCC</name>
<dbReference type="PANTHER" id="PTHR32468:SF81">
    <property type="entry name" value="CATION_H(+) ANTIPORTER 19"/>
    <property type="match status" value="1"/>
</dbReference>
<dbReference type="STRING" id="1590841.A0A2R6PVN4"/>
<dbReference type="Gramene" id="PSR97831">
    <property type="protein sequence ID" value="PSR97831"/>
    <property type="gene ID" value="CEY00_Acc24479"/>
</dbReference>
<dbReference type="EMBL" id="NKQK01000022">
    <property type="protein sequence ID" value="PSR97831.1"/>
    <property type="molecule type" value="Genomic_DNA"/>
</dbReference>
<keyword evidence="4" id="KW-0406">Ion transport</keyword>
<evidence type="ECO:0000256" key="4">
    <source>
        <dbReference type="ARBA" id="ARBA00023065"/>
    </source>
</evidence>
<dbReference type="GO" id="GO:0006885">
    <property type="term" value="P:regulation of pH"/>
    <property type="evidence" value="ECO:0007669"/>
    <property type="project" value="TreeGrafter"/>
</dbReference>
<evidence type="ECO:0000256" key="3">
    <source>
        <dbReference type="ARBA" id="ARBA00022958"/>
    </source>
</evidence>
<dbReference type="InterPro" id="IPR057291">
    <property type="entry name" value="CHX17_2nd"/>
</dbReference>
<keyword evidence="2" id="KW-0633">Potassium transport</keyword>
<dbReference type="PANTHER" id="PTHR32468">
    <property type="entry name" value="CATION/H + ANTIPORTER"/>
    <property type="match status" value="1"/>
</dbReference>
<reference evidence="7" key="2">
    <citation type="journal article" date="2018" name="BMC Genomics">
        <title>A manually annotated Actinidia chinensis var. chinensis (kiwifruit) genome highlights the challenges associated with draft genomes and gene prediction in plants.</title>
        <authorList>
            <person name="Pilkington S.M."/>
            <person name="Crowhurst R."/>
            <person name="Hilario E."/>
            <person name="Nardozza S."/>
            <person name="Fraser L."/>
            <person name="Peng Y."/>
            <person name="Gunaseelan K."/>
            <person name="Simpson R."/>
            <person name="Tahir J."/>
            <person name="Deroles S.C."/>
            <person name="Templeton K."/>
            <person name="Luo Z."/>
            <person name="Davy M."/>
            <person name="Cheng C."/>
            <person name="McNeilage M."/>
            <person name="Scaglione D."/>
            <person name="Liu Y."/>
            <person name="Zhang Q."/>
            <person name="Datson P."/>
            <person name="De Silva N."/>
            <person name="Gardiner S.E."/>
            <person name="Bassett H."/>
            <person name="Chagne D."/>
            <person name="McCallum J."/>
            <person name="Dzierzon H."/>
            <person name="Deng C."/>
            <person name="Wang Y.Y."/>
            <person name="Barron L."/>
            <person name="Manako K."/>
            <person name="Bowen J."/>
            <person name="Foster T.M."/>
            <person name="Erridge Z.A."/>
            <person name="Tiffin H."/>
            <person name="Waite C.N."/>
            <person name="Davies K.M."/>
            <person name="Grierson E.P."/>
            <person name="Laing W.A."/>
            <person name="Kirk R."/>
            <person name="Chen X."/>
            <person name="Wood M."/>
            <person name="Montefiori M."/>
            <person name="Brummell D.A."/>
            <person name="Schwinn K.E."/>
            <person name="Catanach A."/>
            <person name="Fullerton C."/>
            <person name="Li D."/>
            <person name="Meiyalaghan S."/>
            <person name="Nieuwenhuizen N."/>
            <person name="Read N."/>
            <person name="Prakash R."/>
            <person name="Hunter D."/>
            <person name="Zhang H."/>
            <person name="McKenzie M."/>
            <person name="Knabel M."/>
            <person name="Harris A."/>
            <person name="Allan A.C."/>
            <person name="Gleave A."/>
            <person name="Chen A."/>
            <person name="Janssen B.J."/>
            <person name="Plunkett B."/>
            <person name="Ampomah-Dwamena C."/>
            <person name="Voogd C."/>
            <person name="Leif D."/>
            <person name="Lafferty D."/>
            <person name="Souleyre E.J.F."/>
            <person name="Varkonyi-Gasic E."/>
            <person name="Gambi F."/>
            <person name="Hanley J."/>
            <person name="Yao J.L."/>
            <person name="Cheung J."/>
            <person name="David K.M."/>
            <person name="Warren B."/>
            <person name="Marsh K."/>
            <person name="Snowden K.C."/>
            <person name="Lin-Wang K."/>
            <person name="Brian L."/>
            <person name="Martinez-Sanchez M."/>
            <person name="Wang M."/>
            <person name="Ileperuma N."/>
            <person name="Macnee N."/>
            <person name="Campin R."/>
            <person name="McAtee P."/>
            <person name="Drummond R.S.M."/>
            <person name="Espley R.V."/>
            <person name="Ireland H.S."/>
            <person name="Wu R."/>
            <person name="Atkinson R.G."/>
            <person name="Karunairetnam S."/>
            <person name="Bulley S."/>
            <person name="Chunkath S."/>
            <person name="Hanley Z."/>
            <person name="Storey R."/>
            <person name="Thrimawithana A.H."/>
            <person name="Thomson S."/>
            <person name="David C."/>
            <person name="Testolin R."/>
            <person name="Huang H."/>
            <person name="Hellens R.P."/>
            <person name="Schaffer R.J."/>
        </authorList>
    </citation>
    <scope>NUCLEOTIDE SEQUENCE [LARGE SCALE GENOMIC DNA]</scope>
    <source>
        <strain evidence="7">cv. Red5</strain>
    </source>
</reference>
<dbReference type="AlphaFoldDB" id="A0A2R6PVN4"/>
<accession>A0A2R6PVN4</accession>
<evidence type="ECO:0000313" key="6">
    <source>
        <dbReference type="EMBL" id="PSR97831.1"/>
    </source>
</evidence>
<evidence type="ECO:0000256" key="2">
    <source>
        <dbReference type="ARBA" id="ARBA00022538"/>
    </source>
</evidence>
<sequence length="213" mass="23920">MALFTNFITTPIVMTTYKPARKAAPYKHRTVKRKELDTELQILACFPSTQNMPTMINLIESSHGARHRGSLCEYALHLMELSERPSAISMVHKASMNGLPFWNKKGDDKDQKVIAFEAYWQLSSVTVLPMTAISALNSIHEDICTSAHQKRAAMIPLPFHKHQRIDGQMESPGRSFHLVNQQVLRHAPFSVRILVDRGLGGTTQVSPSECPTL</sequence>
<dbReference type="InParanoid" id="A0A2R6PVN4"/>
<dbReference type="Proteomes" id="UP000241394">
    <property type="component" value="Chromosome LG22"/>
</dbReference>
<reference evidence="6 7" key="1">
    <citation type="submission" date="2017-07" db="EMBL/GenBank/DDBJ databases">
        <title>An improved, manually edited Actinidia chinensis var. chinensis (kiwifruit) genome highlights the challenges associated with draft genomes and gene prediction in plants.</title>
        <authorList>
            <person name="Pilkington S."/>
            <person name="Crowhurst R."/>
            <person name="Hilario E."/>
            <person name="Nardozza S."/>
            <person name="Fraser L."/>
            <person name="Peng Y."/>
            <person name="Gunaseelan K."/>
            <person name="Simpson R."/>
            <person name="Tahir J."/>
            <person name="Deroles S."/>
            <person name="Templeton K."/>
            <person name="Luo Z."/>
            <person name="Davy M."/>
            <person name="Cheng C."/>
            <person name="Mcneilage M."/>
            <person name="Scaglione D."/>
            <person name="Liu Y."/>
            <person name="Zhang Q."/>
            <person name="Datson P."/>
            <person name="De Silva N."/>
            <person name="Gardiner S."/>
            <person name="Bassett H."/>
            <person name="Chagne D."/>
            <person name="Mccallum J."/>
            <person name="Dzierzon H."/>
            <person name="Deng C."/>
            <person name="Wang Y.-Y."/>
            <person name="Barron N."/>
            <person name="Manako K."/>
            <person name="Bowen J."/>
            <person name="Foster T."/>
            <person name="Erridge Z."/>
            <person name="Tiffin H."/>
            <person name="Waite C."/>
            <person name="Davies K."/>
            <person name="Grierson E."/>
            <person name="Laing W."/>
            <person name="Kirk R."/>
            <person name="Chen X."/>
            <person name="Wood M."/>
            <person name="Montefiori M."/>
            <person name="Brummell D."/>
            <person name="Schwinn K."/>
            <person name="Catanach A."/>
            <person name="Fullerton C."/>
            <person name="Li D."/>
            <person name="Meiyalaghan S."/>
            <person name="Nieuwenhuizen N."/>
            <person name="Read N."/>
            <person name="Prakash R."/>
            <person name="Hunter D."/>
            <person name="Zhang H."/>
            <person name="Mckenzie M."/>
            <person name="Knabel M."/>
            <person name="Harris A."/>
            <person name="Allan A."/>
            <person name="Chen A."/>
            <person name="Janssen B."/>
            <person name="Plunkett B."/>
            <person name="Dwamena C."/>
            <person name="Voogd C."/>
            <person name="Leif D."/>
            <person name="Lafferty D."/>
            <person name="Souleyre E."/>
            <person name="Varkonyi-Gasic E."/>
            <person name="Gambi F."/>
            <person name="Hanley J."/>
            <person name="Yao J.-L."/>
            <person name="Cheung J."/>
            <person name="David K."/>
            <person name="Warren B."/>
            <person name="Marsh K."/>
            <person name="Snowden K."/>
            <person name="Lin-Wang K."/>
            <person name="Brian L."/>
            <person name="Martinez-Sanchez M."/>
            <person name="Wang M."/>
            <person name="Ileperuma N."/>
            <person name="Macnee N."/>
            <person name="Campin R."/>
            <person name="Mcatee P."/>
            <person name="Drummond R."/>
            <person name="Espley R."/>
            <person name="Ireland H."/>
            <person name="Wu R."/>
            <person name="Atkinson R."/>
            <person name="Karunairetnam S."/>
            <person name="Bulley S."/>
            <person name="Chunkath S."/>
            <person name="Hanley Z."/>
            <person name="Storey R."/>
            <person name="Thrimawithana A."/>
            <person name="Thomson S."/>
            <person name="David C."/>
            <person name="Testolin R."/>
        </authorList>
    </citation>
    <scope>NUCLEOTIDE SEQUENCE [LARGE SCALE GENOMIC DNA]</scope>
    <source>
        <strain evidence="7">cv. Red5</strain>
        <tissue evidence="6">Young leaf</tissue>
    </source>
</reference>
<proteinExistence type="predicted"/>